<evidence type="ECO:0000313" key="1">
    <source>
        <dbReference type="EMBL" id="AZN40715.1"/>
    </source>
</evidence>
<sequence>MKSYRIPEMAKKYLEYDMIQAHTELPEFPESRIRLLFTFLANQRTPLIHSELYSLVVSLVQFGMDTHDMIDSESGRLQEKEMRSRQLKVLAGDYYSSRFYQLLAQAGQVDMIRSISKGVTEVNKLKVTLYTRMKQLKVTAEEYVSQYVRIKTELFHAFTAILDEKMAIIWTELLHSVGRCEVVMEELIRSEKPEAFDGSWGYWHVMDSGTDEEKRKLTSDSASEATFTLSLLAKYDVRGQLSEKLKQSVQHVQSLVSKLESDKLARELQQLGESFLRPLLPAASAFE</sequence>
<keyword evidence="2" id="KW-1185">Reference proteome</keyword>
<dbReference type="RefSeq" id="WP_126016082.1">
    <property type="nucleotide sequence ID" value="NZ_CP034437.1"/>
</dbReference>
<protein>
    <submittedName>
        <fullName evidence="1">Heptaprenyl diphosphate synthase</fullName>
    </submittedName>
</protein>
<organism evidence="1 2">
    <name type="scientific">Paenibacillus albus</name>
    <dbReference type="NCBI Taxonomy" id="2495582"/>
    <lineage>
        <taxon>Bacteria</taxon>
        <taxon>Bacillati</taxon>
        <taxon>Bacillota</taxon>
        <taxon>Bacilli</taxon>
        <taxon>Bacillales</taxon>
        <taxon>Paenibacillaceae</taxon>
        <taxon>Paenibacillus</taxon>
    </lineage>
</organism>
<name>A0A3S9A4S0_9BACL</name>
<dbReference type="AlphaFoldDB" id="A0A3S9A4S0"/>
<dbReference type="InterPro" id="IPR009920">
    <property type="entry name" value="HEPPP_synth_su1"/>
</dbReference>
<dbReference type="EMBL" id="CP034437">
    <property type="protein sequence ID" value="AZN40715.1"/>
    <property type="molecule type" value="Genomic_DNA"/>
</dbReference>
<dbReference type="Gene3D" id="1.20.120.1450">
    <property type="match status" value="1"/>
</dbReference>
<proteinExistence type="predicted"/>
<reference evidence="2" key="1">
    <citation type="submission" date="2018-12" db="EMBL/GenBank/DDBJ databases">
        <title>Genome sequence of Peanibacillus sp.</title>
        <authorList>
            <person name="Subramani G."/>
            <person name="Srinivasan S."/>
            <person name="Kim M.K."/>
        </authorList>
    </citation>
    <scope>NUCLEOTIDE SEQUENCE [LARGE SCALE GENOMIC DNA]</scope>
    <source>
        <strain evidence="2">18JY67-1</strain>
    </source>
</reference>
<dbReference type="OrthoDB" id="2417886at2"/>
<dbReference type="GO" id="GO:0009234">
    <property type="term" value="P:menaquinone biosynthetic process"/>
    <property type="evidence" value="ECO:0007669"/>
    <property type="project" value="InterPro"/>
</dbReference>
<dbReference type="Pfam" id="PF07307">
    <property type="entry name" value="HEPPP_synt_1"/>
    <property type="match status" value="1"/>
</dbReference>
<dbReference type="Proteomes" id="UP000272528">
    <property type="component" value="Chromosome"/>
</dbReference>
<evidence type="ECO:0000313" key="2">
    <source>
        <dbReference type="Proteomes" id="UP000272528"/>
    </source>
</evidence>
<gene>
    <name evidence="1" type="ORF">EJC50_14405</name>
</gene>
<dbReference type="KEGG" id="palb:EJC50_14405"/>
<accession>A0A3S9A4S0</accession>